<dbReference type="GO" id="GO:0000976">
    <property type="term" value="F:transcription cis-regulatory region binding"/>
    <property type="evidence" value="ECO:0007669"/>
    <property type="project" value="TreeGrafter"/>
</dbReference>
<dbReference type="InterPro" id="IPR050109">
    <property type="entry name" value="HTH-type_TetR-like_transc_reg"/>
</dbReference>
<evidence type="ECO:0000256" key="3">
    <source>
        <dbReference type="SAM" id="MobiDB-lite"/>
    </source>
</evidence>
<dbReference type="InterPro" id="IPR001647">
    <property type="entry name" value="HTH_TetR"/>
</dbReference>
<dbReference type="AlphaFoldDB" id="A0A8J3NCE3"/>
<proteinExistence type="predicted"/>
<dbReference type="Pfam" id="PF00440">
    <property type="entry name" value="TetR_N"/>
    <property type="match status" value="1"/>
</dbReference>
<feature type="compositionally biased region" description="Basic and acidic residues" evidence="3">
    <location>
        <begin position="8"/>
        <end position="25"/>
    </location>
</feature>
<dbReference type="PANTHER" id="PTHR30055:SF235">
    <property type="entry name" value="TRANSCRIPTIONAL REGULATORY PROTEIN"/>
    <property type="match status" value="1"/>
</dbReference>
<dbReference type="Proteomes" id="UP000612808">
    <property type="component" value="Unassembled WGS sequence"/>
</dbReference>
<feature type="domain" description="HTH tetR-type" evidence="4">
    <location>
        <begin position="24"/>
        <end position="84"/>
    </location>
</feature>
<evidence type="ECO:0000313" key="6">
    <source>
        <dbReference type="Proteomes" id="UP000612808"/>
    </source>
</evidence>
<dbReference type="InterPro" id="IPR041678">
    <property type="entry name" value="TetR_C_16"/>
</dbReference>
<dbReference type="Gene3D" id="1.10.357.10">
    <property type="entry name" value="Tetracycline Repressor, domain 2"/>
    <property type="match status" value="1"/>
</dbReference>
<gene>
    <name evidence="5" type="ORF">Aru02nite_51430</name>
</gene>
<dbReference type="SUPFAM" id="SSF46689">
    <property type="entry name" value="Homeodomain-like"/>
    <property type="match status" value="1"/>
</dbReference>
<dbReference type="InterPro" id="IPR036271">
    <property type="entry name" value="Tet_transcr_reg_TetR-rel_C_sf"/>
</dbReference>
<dbReference type="GO" id="GO:0003700">
    <property type="term" value="F:DNA-binding transcription factor activity"/>
    <property type="evidence" value="ECO:0007669"/>
    <property type="project" value="TreeGrafter"/>
</dbReference>
<evidence type="ECO:0000256" key="1">
    <source>
        <dbReference type="ARBA" id="ARBA00023125"/>
    </source>
</evidence>
<sequence length="195" mass="21543">MWGVSRGTVERPTRDDQPRPRDREATEQRILSEAARLFAEQGYRTVTVRAIAAAADVNLALINRYYGSKLGLFDAVLSAGQELPQLADVPFDDLPRYLAEYAMRQRNRGQSHGVSAATRSAESPEVRDLLQKRLENLLIAPLARRLPAEDARARAALCVAVLIGTGYVRRILAADAPPSPAFVDRLTEVFRTCLG</sequence>
<dbReference type="EMBL" id="BOMB01000030">
    <property type="protein sequence ID" value="GID14254.1"/>
    <property type="molecule type" value="Genomic_DNA"/>
</dbReference>
<feature type="DNA-binding region" description="H-T-H motif" evidence="2">
    <location>
        <begin position="47"/>
        <end position="66"/>
    </location>
</feature>
<dbReference type="SUPFAM" id="SSF48498">
    <property type="entry name" value="Tetracyclin repressor-like, C-terminal domain"/>
    <property type="match status" value="1"/>
</dbReference>
<evidence type="ECO:0000259" key="4">
    <source>
        <dbReference type="PROSITE" id="PS50977"/>
    </source>
</evidence>
<protein>
    <recommendedName>
        <fullName evidence="4">HTH tetR-type domain-containing protein</fullName>
    </recommendedName>
</protein>
<dbReference type="Pfam" id="PF17920">
    <property type="entry name" value="TetR_C_16"/>
    <property type="match status" value="1"/>
</dbReference>
<dbReference type="PRINTS" id="PR00455">
    <property type="entry name" value="HTHTETR"/>
</dbReference>
<keyword evidence="6" id="KW-1185">Reference proteome</keyword>
<feature type="region of interest" description="Disordered" evidence="3">
    <location>
        <begin position="1"/>
        <end position="25"/>
    </location>
</feature>
<dbReference type="InterPro" id="IPR009057">
    <property type="entry name" value="Homeodomain-like_sf"/>
</dbReference>
<accession>A0A8J3NCE3</accession>
<keyword evidence="1 2" id="KW-0238">DNA-binding</keyword>
<name>A0A8J3NCE3_9ACTN</name>
<evidence type="ECO:0000313" key="5">
    <source>
        <dbReference type="EMBL" id="GID14254.1"/>
    </source>
</evidence>
<organism evidence="5 6">
    <name type="scientific">Actinocatenispora rupis</name>
    <dbReference type="NCBI Taxonomy" id="519421"/>
    <lineage>
        <taxon>Bacteria</taxon>
        <taxon>Bacillati</taxon>
        <taxon>Actinomycetota</taxon>
        <taxon>Actinomycetes</taxon>
        <taxon>Micromonosporales</taxon>
        <taxon>Micromonosporaceae</taxon>
        <taxon>Actinocatenispora</taxon>
    </lineage>
</organism>
<evidence type="ECO:0000256" key="2">
    <source>
        <dbReference type="PROSITE-ProRule" id="PRU00335"/>
    </source>
</evidence>
<dbReference type="PANTHER" id="PTHR30055">
    <property type="entry name" value="HTH-TYPE TRANSCRIPTIONAL REGULATOR RUTR"/>
    <property type="match status" value="1"/>
</dbReference>
<comment type="caution">
    <text evidence="5">The sequence shown here is derived from an EMBL/GenBank/DDBJ whole genome shotgun (WGS) entry which is preliminary data.</text>
</comment>
<reference evidence="5" key="1">
    <citation type="submission" date="2021-01" db="EMBL/GenBank/DDBJ databases">
        <title>Whole genome shotgun sequence of Actinocatenispora rupis NBRC 107355.</title>
        <authorList>
            <person name="Komaki H."/>
            <person name="Tamura T."/>
        </authorList>
    </citation>
    <scope>NUCLEOTIDE SEQUENCE</scope>
    <source>
        <strain evidence="5">NBRC 107355</strain>
    </source>
</reference>
<dbReference type="PROSITE" id="PS50977">
    <property type="entry name" value="HTH_TETR_2"/>
    <property type="match status" value="1"/>
</dbReference>